<comment type="caution">
    <text evidence="4">The sequence shown here is derived from an EMBL/GenBank/DDBJ whole genome shotgun (WGS) entry which is preliminary data.</text>
</comment>
<dbReference type="EMBL" id="PXYT01000001">
    <property type="protein sequence ID" value="PSR31756.1"/>
    <property type="molecule type" value="Genomic_DNA"/>
</dbReference>
<gene>
    <name evidence="4" type="ORF">C7B43_00590</name>
</gene>
<evidence type="ECO:0000256" key="1">
    <source>
        <dbReference type="ARBA" id="ARBA00010692"/>
    </source>
</evidence>
<dbReference type="Proteomes" id="UP000242699">
    <property type="component" value="Unassembled WGS sequence"/>
</dbReference>
<reference evidence="4 5" key="1">
    <citation type="journal article" date="2014" name="BMC Genomics">
        <title>Comparison of environmental and isolate Sulfobacillus genomes reveals diverse carbon, sulfur, nitrogen, and hydrogen metabolisms.</title>
        <authorList>
            <person name="Justice N.B."/>
            <person name="Norman A."/>
            <person name="Brown C.T."/>
            <person name="Singh A."/>
            <person name="Thomas B.C."/>
            <person name="Banfield J.F."/>
        </authorList>
    </citation>
    <scope>NUCLEOTIDE SEQUENCE [LARGE SCALE GENOMIC DNA]</scope>
    <source>
        <strain evidence="4">AMDSBA1</strain>
    </source>
</reference>
<dbReference type="GO" id="GO:0005886">
    <property type="term" value="C:plasma membrane"/>
    <property type="evidence" value="ECO:0007669"/>
    <property type="project" value="UniProtKB-SubCell"/>
</dbReference>
<dbReference type="InterPro" id="IPR003784">
    <property type="entry name" value="BioY"/>
</dbReference>
<keyword evidence="3" id="KW-0812">Transmembrane</keyword>
<name>A0A2T2XBD4_9FIRM</name>
<sequence>MPRDMRFLVLSAFVTALTAVGALTSFTLPFLTLVPFSLQVFGVYLAGGLLPSKWAFLSMATYLVLGAIGLPVFAEGAHGVAVLIGPFGGYLWAYPLAAWAMARFVRSSDKRFHLILGLGINLAIIYAGGMIGIMITTGASVIHALLEGVLPFIAWDALKAVVAFPIIQKARSFTLSRWGKESYRHAD</sequence>
<dbReference type="Gene3D" id="1.10.1760.20">
    <property type="match status" value="1"/>
</dbReference>
<feature type="transmembrane region" description="Helical" evidence="3">
    <location>
        <begin position="114"/>
        <end position="142"/>
    </location>
</feature>
<evidence type="ECO:0000256" key="2">
    <source>
        <dbReference type="PIRNR" id="PIRNR016661"/>
    </source>
</evidence>
<keyword evidence="3" id="KW-1133">Transmembrane helix</keyword>
<comment type="similarity">
    <text evidence="1 2">Belongs to the BioY family.</text>
</comment>
<feature type="transmembrane region" description="Helical" evidence="3">
    <location>
        <begin position="148"/>
        <end position="167"/>
    </location>
</feature>
<feature type="transmembrane region" description="Helical" evidence="3">
    <location>
        <begin position="80"/>
        <end position="102"/>
    </location>
</feature>
<keyword evidence="2 3" id="KW-0472">Membrane</keyword>
<dbReference type="GO" id="GO:0015225">
    <property type="term" value="F:biotin transmembrane transporter activity"/>
    <property type="evidence" value="ECO:0007669"/>
    <property type="project" value="UniProtKB-UniRule"/>
</dbReference>
<protein>
    <recommendedName>
        <fullName evidence="2">Biotin transporter</fullName>
    </recommendedName>
</protein>
<feature type="transmembrane region" description="Helical" evidence="3">
    <location>
        <begin position="54"/>
        <end position="74"/>
    </location>
</feature>
<dbReference type="Pfam" id="PF02632">
    <property type="entry name" value="BioY"/>
    <property type="match status" value="1"/>
</dbReference>
<evidence type="ECO:0000313" key="5">
    <source>
        <dbReference type="Proteomes" id="UP000242699"/>
    </source>
</evidence>
<proteinExistence type="inferred from homology"/>
<dbReference type="PIRSF" id="PIRSF016661">
    <property type="entry name" value="BioY"/>
    <property type="match status" value="1"/>
</dbReference>
<dbReference type="PANTHER" id="PTHR34295:SF1">
    <property type="entry name" value="BIOTIN TRANSPORTER BIOY"/>
    <property type="match status" value="1"/>
</dbReference>
<evidence type="ECO:0000313" key="4">
    <source>
        <dbReference type="EMBL" id="PSR31756.1"/>
    </source>
</evidence>
<comment type="subcellular location">
    <subcellularLocation>
        <location evidence="2">Cell membrane</location>
        <topology evidence="2">Multi-pass membrane protein</topology>
    </subcellularLocation>
</comment>
<organism evidence="4 5">
    <name type="scientific">Sulfobacillus benefaciens</name>
    <dbReference type="NCBI Taxonomy" id="453960"/>
    <lineage>
        <taxon>Bacteria</taxon>
        <taxon>Bacillati</taxon>
        <taxon>Bacillota</taxon>
        <taxon>Clostridia</taxon>
        <taxon>Eubacteriales</taxon>
        <taxon>Clostridiales Family XVII. Incertae Sedis</taxon>
        <taxon>Sulfobacillus</taxon>
    </lineage>
</organism>
<accession>A0A2T2XBD4</accession>
<evidence type="ECO:0000256" key="3">
    <source>
        <dbReference type="SAM" id="Phobius"/>
    </source>
</evidence>
<keyword evidence="2" id="KW-0813">Transport</keyword>
<feature type="transmembrane region" description="Helical" evidence="3">
    <location>
        <begin position="28"/>
        <end position="47"/>
    </location>
</feature>
<dbReference type="PANTHER" id="PTHR34295">
    <property type="entry name" value="BIOTIN TRANSPORTER BIOY"/>
    <property type="match status" value="1"/>
</dbReference>
<keyword evidence="2" id="KW-1003">Cell membrane</keyword>
<dbReference type="AlphaFoldDB" id="A0A2T2XBD4"/>